<organism evidence="1 2">
    <name type="scientific">Portunus trituberculatus</name>
    <name type="common">Swimming crab</name>
    <name type="synonym">Neptunus trituberculatus</name>
    <dbReference type="NCBI Taxonomy" id="210409"/>
    <lineage>
        <taxon>Eukaryota</taxon>
        <taxon>Metazoa</taxon>
        <taxon>Ecdysozoa</taxon>
        <taxon>Arthropoda</taxon>
        <taxon>Crustacea</taxon>
        <taxon>Multicrustacea</taxon>
        <taxon>Malacostraca</taxon>
        <taxon>Eumalacostraca</taxon>
        <taxon>Eucarida</taxon>
        <taxon>Decapoda</taxon>
        <taxon>Pleocyemata</taxon>
        <taxon>Brachyura</taxon>
        <taxon>Eubrachyura</taxon>
        <taxon>Portunoidea</taxon>
        <taxon>Portunidae</taxon>
        <taxon>Portuninae</taxon>
        <taxon>Portunus</taxon>
    </lineage>
</organism>
<dbReference type="AlphaFoldDB" id="A0A5B7JG76"/>
<keyword evidence="2" id="KW-1185">Reference proteome</keyword>
<accession>A0A5B7JG76</accession>
<dbReference type="EMBL" id="VSRR010096480">
    <property type="protein sequence ID" value="MPC93889.1"/>
    <property type="molecule type" value="Genomic_DNA"/>
</dbReference>
<evidence type="ECO:0000313" key="1">
    <source>
        <dbReference type="EMBL" id="MPC93889.1"/>
    </source>
</evidence>
<dbReference type="Proteomes" id="UP000324222">
    <property type="component" value="Unassembled WGS sequence"/>
</dbReference>
<reference evidence="1 2" key="1">
    <citation type="submission" date="2019-05" db="EMBL/GenBank/DDBJ databases">
        <title>Another draft genome of Portunus trituberculatus and its Hox gene families provides insights of decapod evolution.</title>
        <authorList>
            <person name="Jeong J.-H."/>
            <person name="Song I."/>
            <person name="Kim S."/>
            <person name="Choi T."/>
            <person name="Kim D."/>
            <person name="Ryu S."/>
            <person name="Kim W."/>
        </authorList>
    </citation>
    <scope>NUCLEOTIDE SEQUENCE [LARGE SCALE GENOMIC DNA]</scope>
    <source>
        <tissue evidence="1">Muscle</tissue>
    </source>
</reference>
<evidence type="ECO:0000313" key="2">
    <source>
        <dbReference type="Proteomes" id="UP000324222"/>
    </source>
</evidence>
<comment type="caution">
    <text evidence="1">The sequence shown here is derived from an EMBL/GenBank/DDBJ whole genome shotgun (WGS) entry which is preliminary data.</text>
</comment>
<sequence length="80" mass="9130">MAARRPCEKTRSDCWRANKCCITGDSAFHRQQLWREVDAWEKWSAACLLTVLARRCCSITKVMFATDPPLSPPAAQETEK</sequence>
<name>A0A5B7JG76_PORTR</name>
<gene>
    <name evidence="1" type="ORF">E2C01_089034</name>
</gene>
<protein>
    <submittedName>
        <fullName evidence="1">Uncharacterized protein</fullName>
    </submittedName>
</protein>
<proteinExistence type="predicted"/>